<evidence type="ECO:0000313" key="11">
    <source>
        <dbReference type="EMBL" id="TKC03681.1"/>
    </source>
</evidence>
<dbReference type="HAMAP" id="MF_00060">
    <property type="entry name" value="SurE"/>
    <property type="match status" value="1"/>
</dbReference>
<evidence type="ECO:0000313" key="12">
    <source>
        <dbReference type="Proteomes" id="UP000307244"/>
    </source>
</evidence>
<sequence>MKKQYSKPNILVVNDDGITAPGIKNLIDVMKELGNVVVVAPDGPQSGMGHAITIGKPLRFDRVDLYPAVEMYKCSGTPVDCVKLAVNKIFKGKKPDLCVSGINHGLNNSINVIYSGTMSAAVEGAIEGIPSIGFSLDDFSQQADFSHCKKFIKSIASQVLEHGLPQATLLNVNFPNGDGLKGIKICRQANAKWAEEFDERKDPYERPYYWLTGVFQNYDKGEDTDVWALENGFVSVVPVQFDLTAHHAIPVLNTWTFDVEGMEQKPVSKINKHLTPGGSSLG</sequence>
<keyword evidence="7 9" id="KW-0547">Nucleotide-binding</keyword>
<evidence type="ECO:0000256" key="5">
    <source>
        <dbReference type="ARBA" id="ARBA00022490"/>
    </source>
</evidence>
<evidence type="ECO:0000256" key="6">
    <source>
        <dbReference type="ARBA" id="ARBA00022723"/>
    </source>
</evidence>
<evidence type="ECO:0000256" key="1">
    <source>
        <dbReference type="ARBA" id="ARBA00000815"/>
    </source>
</evidence>
<dbReference type="SUPFAM" id="SSF64167">
    <property type="entry name" value="SurE-like"/>
    <property type="match status" value="1"/>
</dbReference>
<dbReference type="FunFam" id="3.40.1210.10:FF:000001">
    <property type="entry name" value="5'/3'-nucleotidase SurE"/>
    <property type="match status" value="1"/>
</dbReference>
<keyword evidence="6 9" id="KW-0479">Metal-binding</keyword>
<feature type="binding site" evidence="9">
    <location>
        <position position="16"/>
    </location>
    <ligand>
        <name>a divalent metal cation</name>
        <dbReference type="ChEBI" id="CHEBI:60240"/>
    </ligand>
</feature>
<evidence type="ECO:0000256" key="2">
    <source>
        <dbReference type="ARBA" id="ARBA00001946"/>
    </source>
</evidence>
<dbReference type="EMBL" id="SWBQ01000007">
    <property type="protein sequence ID" value="TKC03681.1"/>
    <property type="molecule type" value="Genomic_DNA"/>
</dbReference>
<gene>
    <name evidence="9 11" type="primary">surE</name>
    <name evidence="11" type="ORF">FA047_19150</name>
</gene>
<dbReference type="PANTHER" id="PTHR30457">
    <property type="entry name" value="5'-NUCLEOTIDASE SURE"/>
    <property type="match status" value="1"/>
</dbReference>
<dbReference type="Pfam" id="PF01975">
    <property type="entry name" value="SurE"/>
    <property type="match status" value="1"/>
</dbReference>
<dbReference type="NCBIfam" id="NF001492">
    <property type="entry name" value="PRK00346.2-2"/>
    <property type="match status" value="1"/>
</dbReference>
<evidence type="ECO:0000256" key="4">
    <source>
        <dbReference type="ARBA" id="ARBA00011062"/>
    </source>
</evidence>
<name>A0A4U1CGY5_9SPHI</name>
<keyword evidence="12" id="KW-1185">Reference proteome</keyword>
<reference evidence="11 12" key="1">
    <citation type="submission" date="2019-04" db="EMBL/GenBank/DDBJ databases">
        <title>Pedobacter sp. RP-3-15 sp. nov., isolated from Arctic soil.</title>
        <authorList>
            <person name="Dahal R.H."/>
            <person name="Kim D.-U."/>
        </authorList>
    </citation>
    <scope>NUCLEOTIDE SEQUENCE [LARGE SCALE GENOMIC DNA]</scope>
    <source>
        <strain evidence="11 12">RP-3-15</strain>
    </source>
</reference>
<comment type="catalytic activity">
    <reaction evidence="1 9">
        <text>a ribonucleoside 5'-phosphate + H2O = a ribonucleoside + phosphate</text>
        <dbReference type="Rhea" id="RHEA:12484"/>
        <dbReference type="ChEBI" id="CHEBI:15377"/>
        <dbReference type="ChEBI" id="CHEBI:18254"/>
        <dbReference type="ChEBI" id="CHEBI:43474"/>
        <dbReference type="ChEBI" id="CHEBI:58043"/>
        <dbReference type="EC" id="3.1.3.5"/>
    </reaction>
</comment>
<dbReference type="GO" id="GO:0000166">
    <property type="term" value="F:nucleotide binding"/>
    <property type="evidence" value="ECO:0007669"/>
    <property type="project" value="UniProtKB-KW"/>
</dbReference>
<dbReference type="NCBIfam" id="NF001490">
    <property type="entry name" value="PRK00346.1-4"/>
    <property type="match status" value="1"/>
</dbReference>
<dbReference type="InterPro" id="IPR002828">
    <property type="entry name" value="SurE-like_Pase/nucleotidase"/>
</dbReference>
<dbReference type="Proteomes" id="UP000307244">
    <property type="component" value="Unassembled WGS sequence"/>
</dbReference>
<dbReference type="RefSeq" id="WP_136837704.1">
    <property type="nucleotide sequence ID" value="NZ_SWBQ01000007.1"/>
</dbReference>
<feature type="binding site" evidence="9">
    <location>
        <position position="103"/>
    </location>
    <ligand>
        <name>a divalent metal cation</name>
        <dbReference type="ChEBI" id="CHEBI:60240"/>
    </ligand>
</feature>
<dbReference type="NCBIfam" id="TIGR00087">
    <property type="entry name" value="surE"/>
    <property type="match status" value="1"/>
</dbReference>
<dbReference type="InterPro" id="IPR036523">
    <property type="entry name" value="SurE-like_sf"/>
</dbReference>
<proteinExistence type="inferred from homology"/>
<dbReference type="GO" id="GO:0046872">
    <property type="term" value="F:metal ion binding"/>
    <property type="evidence" value="ECO:0007669"/>
    <property type="project" value="UniProtKB-UniRule"/>
</dbReference>
<dbReference type="EC" id="3.1.3.5" evidence="9"/>
<comment type="cofactor">
    <cofactor evidence="2">
        <name>Mg(2+)</name>
        <dbReference type="ChEBI" id="CHEBI:18420"/>
    </cofactor>
</comment>
<dbReference type="InterPro" id="IPR030048">
    <property type="entry name" value="SurE"/>
</dbReference>
<feature type="binding site" evidence="9">
    <location>
        <position position="15"/>
    </location>
    <ligand>
        <name>a divalent metal cation</name>
        <dbReference type="ChEBI" id="CHEBI:60240"/>
    </ligand>
</feature>
<comment type="cofactor">
    <cofactor evidence="9">
        <name>a divalent metal cation</name>
        <dbReference type="ChEBI" id="CHEBI:60240"/>
    </cofactor>
    <text evidence="9">Binds 1 divalent metal cation per subunit.</text>
</comment>
<evidence type="ECO:0000256" key="9">
    <source>
        <dbReference type="HAMAP-Rule" id="MF_00060"/>
    </source>
</evidence>
<dbReference type="PANTHER" id="PTHR30457:SF0">
    <property type="entry name" value="PHOSPHATASE, PUTATIVE (AFU_ORTHOLOGUE AFUA_4G01070)-RELATED"/>
    <property type="match status" value="1"/>
</dbReference>
<dbReference type="AlphaFoldDB" id="A0A4U1CGY5"/>
<protein>
    <recommendedName>
        <fullName evidence="9">5'-nucleotidase SurE</fullName>
        <ecNumber evidence="9">3.1.3.5</ecNumber>
    </recommendedName>
    <alternativeName>
        <fullName evidence="9">Nucleoside 5'-monophosphate phosphohydrolase</fullName>
    </alternativeName>
</protein>
<dbReference type="OrthoDB" id="9780815at2"/>
<keyword evidence="5 9" id="KW-0963">Cytoplasm</keyword>
<evidence type="ECO:0000256" key="7">
    <source>
        <dbReference type="ARBA" id="ARBA00022741"/>
    </source>
</evidence>
<evidence type="ECO:0000256" key="3">
    <source>
        <dbReference type="ARBA" id="ARBA00004496"/>
    </source>
</evidence>
<accession>A0A4U1CGY5</accession>
<feature type="domain" description="Survival protein SurE-like phosphatase/nucleotidase" evidence="10">
    <location>
        <begin position="10"/>
        <end position="194"/>
    </location>
</feature>
<keyword evidence="8 9" id="KW-0378">Hydrolase</keyword>
<evidence type="ECO:0000259" key="10">
    <source>
        <dbReference type="Pfam" id="PF01975"/>
    </source>
</evidence>
<dbReference type="Gene3D" id="3.40.1210.10">
    <property type="entry name" value="Survival protein SurE-like phosphatase/nucleotidase"/>
    <property type="match status" value="1"/>
</dbReference>
<comment type="subcellular location">
    <subcellularLocation>
        <location evidence="3 9">Cytoplasm</location>
    </subcellularLocation>
</comment>
<organism evidence="11 12">
    <name type="scientific">Pedobacter frigoris</name>
    <dbReference type="NCBI Taxonomy" id="2571272"/>
    <lineage>
        <taxon>Bacteria</taxon>
        <taxon>Pseudomonadati</taxon>
        <taxon>Bacteroidota</taxon>
        <taxon>Sphingobacteriia</taxon>
        <taxon>Sphingobacteriales</taxon>
        <taxon>Sphingobacteriaceae</taxon>
        <taxon>Pedobacter</taxon>
    </lineage>
</organism>
<dbReference type="GO" id="GO:0008253">
    <property type="term" value="F:5'-nucleotidase activity"/>
    <property type="evidence" value="ECO:0007669"/>
    <property type="project" value="UniProtKB-UniRule"/>
</dbReference>
<feature type="binding site" evidence="9">
    <location>
        <position position="46"/>
    </location>
    <ligand>
        <name>a divalent metal cation</name>
        <dbReference type="ChEBI" id="CHEBI:60240"/>
    </ligand>
</feature>
<dbReference type="GO" id="GO:0005737">
    <property type="term" value="C:cytoplasm"/>
    <property type="evidence" value="ECO:0007669"/>
    <property type="project" value="UniProtKB-SubCell"/>
</dbReference>
<comment type="function">
    <text evidence="9">Nucleotidase that shows phosphatase activity on nucleoside 5'-monophosphates.</text>
</comment>
<comment type="caution">
    <text evidence="11">The sequence shown here is derived from an EMBL/GenBank/DDBJ whole genome shotgun (WGS) entry which is preliminary data.</text>
</comment>
<evidence type="ECO:0000256" key="8">
    <source>
        <dbReference type="ARBA" id="ARBA00022801"/>
    </source>
</evidence>
<comment type="similarity">
    <text evidence="4 9">Belongs to the SurE nucleotidase family.</text>
</comment>